<proteinExistence type="predicted"/>
<accession>A0A4Q2T1G8</accession>
<dbReference type="Gene3D" id="1.20.1260.20">
    <property type="entry name" value="PPE superfamily"/>
    <property type="match status" value="1"/>
</dbReference>
<evidence type="ECO:0000313" key="4">
    <source>
        <dbReference type="Proteomes" id="UP000291101"/>
    </source>
</evidence>
<comment type="caution">
    <text evidence="3">The sequence shown here is derived from an EMBL/GenBank/DDBJ whole genome shotgun (WGS) entry which is preliminary data.</text>
</comment>
<protein>
    <submittedName>
        <fullName evidence="3">Uncharacterized protein</fullName>
    </submittedName>
</protein>
<evidence type="ECO:0000313" key="3">
    <source>
        <dbReference type="EMBL" id="RYC10469.1"/>
    </source>
</evidence>
<feature type="domain" description="Outer membrane channel protein CpnT-like N-terminal" evidence="2">
    <location>
        <begin position="137"/>
        <end position="271"/>
    </location>
</feature>
<dbReference type="InterPro" id="IPR041436">
    <property type="entry name" value="RNAse_A_bac"/>
</dbReference>
<dbReference type="InterPro" id="IPR057746">
    <property type="entry name" value="CpnT-like_N"/>
</dbReference>
<dbReference type="EMBL" id="SDWV01000012">
    <property type="protein sequence ID" value="RYC10469.1"/>
    <property type="molecule type" value="Genomic_DNA"/>
</dbReference>
<feature type="domain" description="Bacterial CdiA-CT RNAse A" evidence="1">
    <location>
        <begin position="349"/>
        <end position="458"/>
    </location>
</feature>
<dbReference type="OrthoDB" id="3765013at2"/>
<dbReference type="CDD" id="cd20684">
    <property type="entry name" value="CdiA-CT_Yk_RNaseA-like"/>
    <property type="match status" value="1"/>
</dbReference>
<sequence length="459" mass="48488">MRITVECGGFTRAADACLTANHTSAVLTESLPARLGASAGMAGNDATSVGFAAAYDAGAREAVAALADLTHAFIGAGRLLTATGANHASAEVGAGGIAVLGHAGGDLDDSAFVRVRPASPPTSLGHQEPSLGVVDAWILDQVEGFVWPGADVERLRAAGDAWRRAAASTAGLADHVDMAVALIEGQRSPEVPYAVDALGELTRLIGDTAWQLSHLADACEEYADAVEETRDRTRELLGEVAQMIVEGAAISVIVTGLTGGLGGGATAVAAAARVRSQAPRFYALLVSLRAGVAATAARLERVRDELAVVRTRVEKFVRVPVRDEVGAVNPSAWVPRKPGWLRSHEVPPGHTIERHVGRTLDELTQRLNLRPGMPLASTFDDQQSAERLIALTLERRAEEIETWLLDPTHRLTLIEDLAQRTGTTMGRDGIVHTPTGIRVVLLPDSRARSGWRILTAFPD</sequence>
<dbReference type="RefSeq" id="WP_129427339.1">
    <property type="nucleotide sequence ID" value="NZ_SDWV01000012.1"/>
</dbReference>
<dbReference type="Pfam" id="PF25547">
    <property type="entry name" value="WXG100_2"/>
    <property type="match status" value="1"/>
</dbReference>
<name>A0A4Q2T1G8_9ACTN</name>
<gene>
    <name evidence="3" type="ORF">EUA94_13165</name>
</gene>
<evidence type="ECO:0000259" key="2">
    <source>
        <dbReference type="Pfam" id="PF25547"/>
    </source>
</evidence>
<dbReference type="InterPro" id="IPR038332">
    <property type="entry name" value="PPE_sf"/>
</dbReference>
<reference evidence="3 4" key="1">
    <citation type="submission" date="2019-01" db="EMBL/GenBank/DDBJ databases">
        <title>Novel species of Nocardioides.</title>
        <authorList>
            <person name="Liu Q."/>
            <person name="X Y.-H."/>
        </authorList>
    </citation>
    <scope>NUCLEOTIDE SEQUENCE [LARGE SCALE GENOMIC DNA]</scope>
    <source>
        <strain evidence="3 4">HLT2-9</strain>
    </source>
</reference>
<keyword evidence="4" id="KW-1185">Reference proteome</keyword>
<dbReference type="Proteomes" id="UP000291101">
    <property type="component" value="Unassembled WGS sequence"/>
</dbReference>
<organism evidence="3 4">
    <name type="scientific">Nocardioides zhouii</name>
    <dbReference type="NCBI Taxonomy" id="1168729"/>
    <lineage>
        <taxon>Bacteria</taxon>
        <taxon>Bacillati</taxon>
        <taxon>Actinomycetota</taxon>
        <taxon>Actinomycetes</taxon>
        <taxon>Propionibacteriales</taxon>
        <taxon>Nocardioidaceae</taxon>
        <taxon>Nocardioides</taxon>
    </lineage>
</organism>
<dbReference type="Pfam" id="PF18431">
    <property type="entry name" value="RNAse_A_bac"/>
    <property type="match status" value="1"/>
</dbReference>
<dbReference type="AlphaFoldDB" id="A0A4Q2T1G8"/>
<evidence type="ECO:0000259" key="1">
    <source>
        <dbReference type="Pfam" id="PF18431"/>
    </source>
</evidence>